<protein>
    <recommendedName>
        <fullName evidence="3">phosphopyruvate hydratase</fullName>
        <ecNumber evidence="3">4.2.1.11</ecNumber>
    </recommendedName>
</protein>
<keyword evidence="5" id="KW-0456">Lyase</keyword>
<keyword evidence="4" id="KW-0324">Glycolysis</keyword>
<name>A0A427ARI1_ENSVE</name>
<dbReference type="GO" id="GO:0004634">
    <property type="term" value="F:phosphopyruvate hydratase activity"/>
    <property type="evidence" value="ECO:0007669"/>
    <property type="project" value="UniProtKB-EC"/>
</dbReference>
<dbReference type="SUPFAM" id="SSF51604">
    <property type="entry name" value="Enolase C-terminal domain-like"/>
    <property type="match status" value="1"/>
</dbReference>
<dbReference type="Proteomes" id="UP000287651">
    <property type="component" value="Unassembled WGS sequence"/>
</dbReference>
<gene>
    <name evidence="7" type="ORF">B296_00014783</name>
</gene>
<dbReference type="UniPathway" id="UPA00109">
    <property type="reaction ID" value="UER00187"/>
</dbReference>
<dbReference type="EC" id="4.2.1.11" evidence="3"/>
<dbReference type="AlphaFoldDB" id="A0A427ARI1"/>
<reference evidence="7 8" key="1">
    <citation type="journal article" date="2014" name="Agronomy (Basel)">
        <title>A Draft Genome Sequence for Ensete ventricosum, the Drought-Tolerant Tree Against Hunger.</title>
        <authorList>
            <person name="Harrison J."/>
            <person name="Moore K.A."/>
            <person name="Paszkiewicz K."/>
            <person name="Jones T."/>
            <person name="Grant M."/>
            <person name="Ambacheew D."/>
            <person name="Muzemil S."/>
            <person name="Studholme D.J."/>
        </authorList>
    </citation>
    <scope>NUCLEOTIDE SEQUENCE [LARGE SCALE GENOMIC DNA]</scope>
</reference>
<sequence>MVWLNSRLLLWSNMVRLGIMLVMMVDLLQISQGKLHRSFMTLNMKVTRKQSLPNILQVVGDDLLMSNPKRIERAVNEYTCNALLLKVAC</sequence>
<comment type="pathway">
    <text evidence="1">Carbohydrate degradation; glycolysis; pyruvate from D-glyceraldehyde 3-phosphate: step 4/5.</text>
</comment>
<evidence type="ECO:0000256" key="5">
    <source>
        <dbReference type="ARBA" id="ARBA00023239"/>
    </source>
</evidence>
<evidence type="ECO:0000313" key="8">
    <source>
        <dbReference type="Proteomes" id="UP000287651"/>
    </source>
</evidence>
<dbReference type="GO" id="GO:0006096">
    <property type="term" value="P:glycolytic process"/>
    <property type="evidence" value="ECO:0007669"/>
    <property type="project" value="UniProtKB-UniPathway"/>
</dbReference>
<organism evidence="7 8">
    <name type="scientific">Ensete ventricosum</name>
    <name type="common">Abyssinian banana</name>
    <name type="synonym">Musa ensete</name>
    <dbReference type="NCBI Taxonomy" id="4639"/>
    <lineage>
        <taxon>Eukaryota</taxon>
        <taxon>Viridiplantae</taxon>
        <taxon>Streptophyta</taxon>
        <taxon>Embryophyta</taxon>
        <taxon>Tracheophyta</taxon>
        <taxon>Spermatophyta</taxon>
        <taxon>Magnoliopsida</taxon>
        <taxon>Liliopsida</taxon>
        <taxon>Zingiberales</taxon>
        <taxon>Musaceae</taxon>
        <taxon>Ensete</taxon>
    </lineage>
</organism>
<evidence type="ECO:0000313" key="7">
    <source>
        <dbReference type="EMBL" id="RRT78828.1"/>
    </source>
</evidence>
<accession>A0A427ARI1</accession>
<evidence type="ECO:0000256" key="2">
    <source>
        <dbReference type="ARBA" id="ARBA00009604"/>
    </source>
</evidence>
<dbReference type="EMBL" id="AMZH03001575">
    <property type="protein sequence ID" value="RRT78828.1"/>
    <property type="molecule type" value="Genomic_DNA"/>
</dbReference>
<dbReference type="Gene3D" id="3.20.20.120">
    <property type="entry name" value="Enolase-like C-terminal domain"/>
    <property type="match status" value="1"/>
</dbReference>
<dbReference type="InterPro" id="IPR020810">
    <property type="entry name" value="Enolase_C"/>
</dbReference>
<evidence type="ECO:0000256" key="3">
    <source>
        <dbReference type="ARBA" id="ARBA00012058"/>
    </source>
</evidence>
<proteinExistence type="inferred from homology"/>
<dbReference type="InterPro" id="IPR036849">
    <property type="entry name" value="Enolase-like_C_sf"/>
</dbReference>
<evidence type="ECO:0000256" key="4">
    <source>
        <dbReference type="ARBA" id="ARBA00023152"/>
    </source>
</evidence>
<comment type="similarity">
    <text evidence="2">Belongs to the enolase family.</text>
</comment>
<evidence type="ECO:0000256" key="1">
    <source>
        <dbReference type="ARBA" id="ARBA00005031"/>
    </source>
</evidence>
<comment type="caution">
    <text evidence="7">The sequence shown here is derived from an EMBL/GenBank/DDBJ whole genome shotgun (WGS) entry which is preliminary data.</text>
</comment>
<feature type="domain" description="Enolase C-terminal TIM barrel" evidence="6">
    <location>
        <begin position="50"/>
        <end position="87"/>
    </location>
</feature>
<evidence type="ECO:0000259" key="6">
    <source>
        <dbReference type="Pfam" id="PF00113"/>
    </source>
</evidence>
<dbReference type="Pfam" id="PF00113">
    <property type="entry name" value="Enolase_C"/>
    <property type="match status" value="1"/>
</dbReference>